<evidence type="ECO:0000259" key="1">
    <source>
        <dbReference type="Pfam" id="PF02771"/>
    </source>
</evidence>
<protein>
    <submittedName>
        <fullName evidence="2">Acyl-CoA/acyl-ACP dehydrogenase</fullName>
    </submittedName>
</protein>
<dbReference type="Gene3D" id="2.40.110.10">
    <property type="entry name" value="Butyryl-CoA Dehydrogenase, subunit A, domain 2"/>
    <property type="match status" value="1"/>
</dbReference>
<dbReference type="Gene3D" id="1.10.540.10">
    <property type="entry name" value="Acyl-CoA dehydrogenase/oxidase, N-terminal domain"/>
    <property type="match status" value="1"/>
</dbReference>
<dbReference type="PIRSF" id="PIRSF016578">
    <property type="entry name" value="HsaA"/>
    <property type="match status" value="1"/>
</dbReference>
<dbReference type="InterPro" id="IPR037069">
    <property type="entry name" value="AcylCoA_DH/ox_N_sf"/>
</dbReference>
<accession>A0A643FP91</accession>
<dbReference type="RefSeq" id="WP_150989166.1">
    <property type="nucleotide sequence ID" value="NZ_CP062804.1"/>
</dbReference>
<evidence type="ECO:0000313" key="2">
    <source>
        <dbReference type="EMBL" id="QOT79984.1"/>
    </source>
</evidence>
<dbReference type="PANTHER" id="PTHR43884">
    <property type="entry name" value="ACYL-COA DEHYDROGENASE"/>
    <property type="match status" value="1"/>
</dbReference>
<proteinExistence type="predicted"/>
<dbReference type="PANTHER" id="PTHR43884:SF12">
    <property type="entry name" value="ISOVALERYL-COA DEHYDROGENASE, MITOCHONDRIAL-RELATED"/>
    <property type="match status" value="1"/>
</dbReference>
<dbReference type="Pfam" id="PF02771">
    <property type="entry name" value="Acyl-CoA_dh_N"/>
    <property type="match status" value="1"/>
</dbReference>
<evidence type="ECO:0000313" key="3">
    <source>
        <dbReference type="Proteomes" id="UP000397656"/>
    </source>
</evidence>
<dbReference type="GO" id="GO:0050660">
    <property type="term" value="F:flavin adenine dinucleotide binding"/>
    <property type="evidence" value="ECO:0007669"/>
    <property type="project" value="InterPro"/>
</dbReference>
<reference evidence="2 3" key="1">
    <citation type="submission" date="2020-10" db="EMBL/GenBank/DDBJ databases">
        <title>Complete genome sequence of Cupriavidus basilensis CCUG 49340T.</title>
        <authorList>
            <person name="Salva-Serra F."/>
            <person name="Donoso R.A."/>
            <person name="Cho K.H."/>
            <person name="Yoo J.A."/>
            <person name="Lee K."/>
            <person name="Yoon S.-H."/>
            <person name="Perez-Pantoja D."/>
            <person name="Moore E.R.B."/>
        </authorList>
    </citation>
    <scope>NUCLEOTIDE SEQUENCE [LARGE SCALE GENOMIC DNA]</scope>
    <source>
        <strain evidence="3">CCUG 49340</strain>
    </source>
</reference>
<gene>
    <name evidence="2" type="ORF">F7R26_021015</name>
</gene>
<dbReference type="InterPro" id="IPR036250">
    <property type="entry name" value="AcylCo_DH-like_C"/>
</dbReference>
<dbReference type="GO" id="GO:0003995">
    <property type="term" value="F:acyl-CoA dehydrogenase activity"/>
    <property type="evidence" value="ECO:0007669"/>
    <property type="project" value="TreeGrafter"/>
</dbReference>
<sequence length="399" mass="42237">MSPPLASVDLARPMVAHTTAAELMAAAQLAALEAAKHADQVDRDAAFPHDAFAAIRQHRLLSAMVPAAHGGAGASLDTVAAICRVLGAACSSAGMVYAMHQIQVACIVEHGTGNPWHEQLLQRIASEQLLLASATSEEAIGGALRNSGCAVNVENDRFHLLKMAPTISYGAHSDAILATARRHADASPSDQVMVCLLKDDFTLQSLSTWDTLGMRGTCSNGFRLEARGACEQILPVAFGEIADGTMTPVSHILWAALWTGIAGDAVQRAKAFFQGQARARPGSLPPSATRVADAVAMVQMMEGRLELALAHQRQRHAGLSVSALFSLAAEMNGLKTSVSTMAIEVVQQAMMICGMAGYKQGTPYSLGRHLRDLWSAPLMINNDRILTNTASLLLAERSS</sequence>
<dbReference type="GeneID" id="98403411"/>
<dbReference type="SUPFAM" id="SSF47203">
    <property type="entry name" value="Acyl-CoA dehydrogenase C-terminal domain-like"/>
    <property type="match status" value="1"/>
</dbReference>
<dbReference type="Gene3D" id="1.20.140.10">
    <property type="entry name" value="Butyryl-CoA Dehydrogenase, subunit A, domain 3"/>
    <property type="match status" value="1"/>
</dbReference>
<dbReference type="InterPro" id="IPR046373">
    <property type="entry name" value="Acyl-CoA_Oxase/DH_mid-dom_sf"/>
</dbReference>
<organism evidence="2 3">
    <name type="scientific">Cupriavidus basilensis</name>
    <dbReference type="NCBI Taxonomy" id="68895"/>
    <lineage>
        <taxon>Bacteria</taxon>
        <taxon>Pseudomonadati</taxon>
        <taxon>Pseudomonadota</taxon>
        <taxon>Betaproteobacteria</taxon>
        <taxon>Burkholderiales</taxon>
        <taxon>Burkholderiaceae</taxon>
        <taxon>Cupriavidus</taxon>
    </lineage>
</organism>
<dbReference type="Proteomes" id="UP000397656">
    <property type="component" value="Chromosome 2"/>
</dbReference>
<dbReference type="EMBL" id="CP062804">
    <property type="protein sequence ID" value="QOT79984.1"/>
    <property type="molecule type" value="Genomic_DNA"/>
</dbReference>
<dbReference type="SUPFAM" id="SSF56645">
    <property type="entry name" value="Acyl-CoA dehydrogenase NM domain-like"/>
    <property type="match status" value="1"/>
</dbReference>
<feature type="domain" description="Acyl-CoA dehydrogenase/oxidase N-terminal" evidence="1">
    <location>
        <begin position="25"/>
        <end position="113"/>
    </location>
</feature>
<name>A0A643FP91_9BURK</name>
<dbReference type="InterPro" id="IPR009100">
    <property type="entry name" value="AcylCoA_DH/oxidase_NM_dom_sf"/>
</dbReference>
<dbReference type="InterPro" id="IPR013786">
    <property type="entry name" value="AcylCoA_DH/ox_N"/>
</dbReference>
<dbReference type="AlphaFoldDB" id="A0A643FP91"/>